<name>A0ACC1T5B1_9APHY</name>
<keyword evidence="2" id="KW-1185">Reference proteome</keyword>
<comment type="caution">
    <text evidence="1">The sequence shown here is derived from an EMBL/GenBank/DDBJ whole genome shotgun (WGS) entry which is preliminary data.</text>
</comment>
<reference evidence="1" key="1">
    <citation type="submission" date="2022-07" db="EMBL/GenBank/DDBJ databases">
        <title>Genome Sequence of Phlebia brevispora.</title>
        <authorList>
            <person name="Buettner E."/>
        </authorList>
    </citation>
    <scope>NUCLEOTIDE SEQUENCE</scope>
    <source>
        <strain evidence="1">MPL23</strain>
    </source>
</reference>
<protein>
    <submittedName>
        <fullName evidence="1">Uncharacterized protein</fullName>
    </submittedName>
</protein>
<dbReference type="EMBL" id="JANHOG010000539">
    <property type="protein sequence ID" value="KAJ3553440.1"/>
    <property type="molecule type" value="Genomic_DNA"/>
</dbReference>
<dbReference type="Proteomes" id="UP001148662">
    <property type="component" value="Unassembled WGS sequence"/>
</dbReference>
<gene>
    <name evidence="1" type="ORF">NM688_g3614</name>
</gene>
<evidence type="ECO:0000313" key="1">
    <source>
        <dbReference type="EMBL" id="KAJ3553440.1"/>
    </source>
</evidence>
<organism evidence="1 2">
    <name type="scientific">Phlebia brevispora</name>
    <dbReference type="NCBI Taxonomy" id="194682"/>
    <lineage>
        <taxon>Eukaryota</taxon>
        <taxon>Fungi</taxon>
        <taxon>Dikarya</taxon>
        <taxon>Basidiomycota</taxon>
        <taxon>Agaricomycotina</taxon>
        <taxon>Agaricomycetes</taxon>
        <taxon>Polyporales</taxon>
        <taxon>Meruliaceae</taxon>
        <taxon>Phlebia</taxon>
    </lineage>
</organism>
<accession>A0ACC1T5B1</accession>
<proteinExistence type="predicted"/>
<evidence type="ECO:0000313" key="2">
    <source>
        <dbReference type="Proteomes" id="UP001148662"/>
    </source>
</evidence>
<sequence>MSLCTLTLAEPPARRAEMTLHEYITSIPSGFEDNGPANPDSVLDLRIALVQSDTDGLLETVRNISTPDHPSYGQHLSAEEVAKFITPTPETVAAVNAWLEAAGLNTTTSSLSRDMLQLNATVSVANELLDANFSLFTNTATGEQSIRTLNYSIPTDLIGHISFVHPTISFATAQPHAAALHARAPNHDGFDPNSCNSNLVTPKCVQEIYGVPATLYRPTAGRAVSSIGVTGMLGEFANREDLVTFLHYYRDDITAPQAKTFTFQGINGGQNNQNIAQAGLEADLDTQYTVGVATGIPMTFYSVGTNVAYTYFVDLLNYLQGQPNLPAVITTSYGGNEHTFSTVEANWVCTAFSALGARGVSVIFSSGDGGVGGSSRDTANQCPNGNFNFVPVFPASCPYVTVVGSTSLRPVPNGVIGHYQEAASYSAGGFSNHFNVAPHFQWQLPFINNYLNSIYPQYLGRFSPLGRGFPDVSALGTNVAVDYRGVATKASGTSASAPMFASMIALINAERFERGKAPLGFLNPFLYANPDAFEDIIGGSNPGCGTPGFEAKQGWDPVTGLGTPRYGTLMRAAVALP</sequence>